<keyword evidence="2" id="KW-0812">Transmembrane</keyword>
<keyword evidence="4" id="KW-1185">Reference proteome</keyword>
<gene>
    <name evidence="3" type="ORF">PFR001_LOCUS2852</name>
</gene>
<protein>
    <recommendedName>
        <fullName evidence="5">Endonuclease/exonuclease/phosphatase domain-containing protein</fullName>
    </recommendedName>
</protein>
<sequence length="391" mass="44066">MAEHVGERFCHQQPGHTGQSKTNTTNEPLRAFSLIAWGLPVAPKCTERAVKIANAISSDYELVVLQEIWHMRERHLIIFKAQEIGFYYYHYIIRPGCGIPIPNGGGVVCRTFVGNKGVGLLRIETPAGQIDVYVMHLLVNYNIRGKPGIDAFTDASNDMDGLAFASPENKFSHRDHPMRMDYVMYKIAKQPKNKSAWHLVKSSIFKGFFIDAQGEKTPLSDHFGVSAEFTFSEPRAHSCKQLDGFDVVTTNIVESLGVTIERSCPSTKCSHCDAIEREQSEEDKFTADATCLQELQNTLFAGRNQAMLTRQIRLRRAVAFFVADLAVFMTHVMSIVVSSWSWVVVLLFGMISVTEYILTFYFLTFECTTFIELTIAALPSIAYSIYQRKSK</sequence>
<feature type="compositionally biased region" description="Polar residues" evidence="1">
    <location>
        <begin position="14"/>
        <end position="25"/>
    </location>
</feature>
<proteinExistence type="predicted"/>
<comment type="caution">
    <text evidence="3">The sequence shown here is derived from an EMBL/GenBank/DDBJ whole genome shotgun (WGS) entry which is preliminary data.</text>
</comment>
<evidence type="ECO:0000256" key="1">
    <source>
        <dbReference type="SAM" id="MobiDB-lite"/>
    </source>
</evidence>
<evidence type="ECO:0000256" key="2">
    <source>
        <dbReference type="SAM" id="Phobius"/>
    </source>
</evidence>
<feature type="transmembrane region" description="Helical" evidence="2">
    <location>
        <begin position="370"/>
        <end position="386"/>
    </location>
</feature>
<accession>A0ABN8C2D2</accession>
<dbReference type="Gene3D" id="3.60.10.10">
    <property type="entry name" value="Endonuclease/exonuclease/phosphatase"/>
    <property type="match status" value="2"/>
</dbReference>
<feature type="compositionally biased region" description="Basic and acidic residues" evidence="1">
    <location>
        <begin position="1"/>
        <end position="10"/>
    </location>
</feature>
<feature type="transmembrane region" description="Helical" evidence="2">
    <location>
        <begin position="342"/>
        <end position="363"/>
    </location>
</feature>
<dbReference type="InterPro" id="IPR036691">
    <property type="entry name" value="Endo/exonu/phosph_ase_sf"/>
</dbReference>
<dbReference type="EMBL" id="CAKLBC010000611">
    <property type="protein sequence ID" value="CAH0487291.1"/>
    <property type="molecule type" value="Genomic_DNA"/>
</dbReference>
<evidence type="ECO:0008006" key="5">
    <source>
        <dbReference type="Google" id="ProtNLM"/>
    </source>
</evidence>
<evidence type="ECO:0000313" key="3">
    <source>
        <dbReference type="EMBL" id="CAH0487291.1"/>
    </source>
</evidence>
<feature type="transmembrane region" description="Helical" evidence="2">
    <location>
        <begin position="317"/>
        <end position="336"/>
    </location>
</feature>
<organism evidence="3 4">
    <name type="scientific">Peronospora farinosa</name>
    <dbReference type="NCBI Taxonomy" id="134698"/>
    <lineage>
        <taxon>Eukaryota</taxon>
        <taxon>Sar</taxon>
        <taxon>Stramenopiles</taxon>
        <taxon>Oomycota</taxon>
        <taxon>Peronosporomycetes</taxon>
        <taxon>Peronosporales</taxon>
        <taxon>Peronosporaceae</taxon>
        <taxon>Peronospora</taxon>
    </lineage>
</organism>
<evidence type="ECO:0000313" key="4">
    <source>
        <dbReference type="Proteomes" id="UP001157938"/>
    </source>
</evidence>
<feature type="region of interest" description="Disordered" evidence="1">
    <location>
        <begin position="1"/>
        <end position="25"/>
    </location>
</feature>
<keyword evidence="2" id="KW-1133">Transmembrane helix</keyword>
<keyword evidence="2" id="KW-0472">Membrane</keyword>
<dbReference type="Proteomes" id="UP001157938">
    <property type="component" value="Unassembled WGS sequence"/>
</dbReference>
<reference evidence="3 4" key="1">
    <citation type="submission" date="2021-11" db="EMBL/GenBank/DDBJ databases">
        <authorList>
            <person name="Islam A."/>
            <person name="Islam S."/>
            <person name="Flora M.S."/>
            <person name="Rahman M."/>
            <person name="Ziaur R.M."/>
            <person name="Epstein J.H."/>
            <person name="Hassan M."/>
            <person name="Klassen M."/>
            <person name="Woodard K."/>
            <person name="Webb A."/>
            <person name="Webby R.J."/>
            <person name="El Zowalaty M.E."/>
        </authorList>
    </citation>
    <scope>NUCLEOTIDE SEQUENCE [LARGE SCALE GENOMIC DNA]</scope>
    <source>
        <strain evidence="3">Pf1</strain>
    </source>
</reference>
<dbReference type="SUPFAM" id="SSF56219">
    <property type="entry name" value="DNase I-like"/>
    <property type="match status" value="1"/>
</dbReference>
<name>A0ABN8C2D2_9STRA</name>